<dbReference type="RefSeq" id="WP_166217217.1">
    <property type="nucleotide sequence ID" value="NZ_CP088284.1"/>
</dbReference>
<dbReference type="InterPro" id="IPR040556">
    <property type="entry name" value="pP_pnuc_1"/>
</dbReference>
<dbReference type="Pfam" id="PF18166">
    <property type="entry name" value="pP_pnuc_2"/>
    <property type="match status" value="1"/>
</dbReference>
<evidence type="ECO:0000313" key="3">
    <source>
        <dbReference type="EMBL" id="NVI50432.1"/>
    </source>
</evidence>
<evidence type="ECO:0000259" key="2">
    <source>
        <dbReference type="Pfam" id="PF18166"/>
    </source>
</evidence>
<evidence type="ECO:0000259" key="1">
    <source>
        <dbReference type="Pfam" id="PF18165"/>
    </source>
</evidence>
<comment type="caution">
    <text evidence="3">The sequence shown here is derived from an EMBL/GenBank/DDBJ whole genome shotgun (WGS) entry which is preliminary data.</text>
</comment>
<dbReference type="InterPro" id="IPR041584">
    <property type="entry name" value="Put_pPIWI_pnuc_2"/>
</dbReference>
<protein>
    <submittedName>
        <fullName evidence="3">Uncharacterized protein</fullName>
    </submittedName>
</protein>
<reference evidence="3" key="1">
    <citation type="submission" date="2020-06" db="EMBL/GenBank/DDBJ databases">
        <title>Whole Genome Sequence of Bradyrhizobium sp. Strain 1S1.</title>
        <authorList>
            <person name="Bromfield E.S.P."/>
            <person name="Cloutier S."/>
        </authorList>
    </citation>
    <scope>NUCLEOTIDE SEQUENCE [LARGE SCALE GENOMIC DNA]</scope>
    <source>
        <strain evidence="3">1S1</strain>
    </source>
</reference>
<dbReference type="AlphaFoldDB" id="A0A973WAZ3"/>
<dbReference type="Pfam" id="PF18165">
    <property type="entry name" value="pP_pnuc_1"/>
    <property type="match status" value="1"/>
</dbReference>
<feature type="domain" description="Predicted pPIWI-associating nuclease group 2" evidence="2">
    <location>
        <begin position="73"/>
        <end position="193"/>
    </location>
</feature>
<accession>A0A973WAZ3</accession>
<proteinExistence type="predicted"/>
<organism evidence="3">
    <name type="scientific">Bradyrhizobium septentrionale</name>
    <dbReference type="NCBI Taxonomy" id="1404411"/>
    <lineage>
        <taxon>Bacteria</taxon>
        <taxon>Pseudomonadati</taxon>
        <taxon>Pseudomonadota</taxon>
        <taxon>Alphaproteobacteria</taxon>
        <taxon>Hyphomicrobiales</taxon>
        <taxon>Nitrobacteraceae</taxon>
        <taxon>Bradyrhizobium</taxon>
    </lineage>
</organism>
<sequence>MTYIVQGGLPIEFVTDSLQLDHDAVCCPLIKAMDKLNKATHVREKTLLTDDAAIRALVDAALNSLIDLFKATRECQQEVHRQLAGEIHDAVLDTFLGETLQELDEQSTHTLFDYHQTEDIQVMTIDDEFIHLKVSGTVYADLQYGSGSDMRNDMGAVISDSYPYTARLQSTCRSSREIIKDTVDVSVDNSSFFE</sequence>
<dbReference type="EMBL" id="JAAOLE020000002">
    <property type="protein sequence ID" value="NVI50432.1"/>
    <property type="molecule type" value="Genomic_DNA"/>
</dbReference>
<name>A0A973WAZ3_9BRAD</name>
<feature type="domain" description="Predicted pPIWI-associating nuclease" evidence="1">
    <location>
        <begin position="1"/>
        <end position="65"/>
    </location>
</feature>
<gene>
    <name evidence="3" type="ORF">HAP48_048140</name>
</gene>